<reference evidence="1 2" key="1">
    <citation type="journal article" date="2020" name="IScience">
        <title>Genome Sequencing of the Endangered Kingdonia uniflora (Circaeasteraceae, Ranunculales) Reveals Potential Mechanisms of Evolutionary Specialization.</title>
        <authorList>
            <person name="Sun Y."/>
            <person name="Deng T."/>
            <person name="Zhang A."/>
            <person name="Moore M.J."/>
            <person name="Landis J.B."/>
            <person name="Lin N."/>
            <person name="Zhang H."/>
            <person name="Zhang X."/>
            <person name="Huang J."/>
            <person name="Zhang X."/>
            <person name="Sun H."/>
            <person name="Wang H."/>
        </authorList>
    </citation>
    <scope>NUCLEOTIDE SEQUENCE [LARGE SCALE GENOMIC DNA]</scope>
    <source>
        <strain evidence="1">TB1705</strain>
        <tissue evidence="1">Leaf</tissue>
    </source>
</reference>
<name>A0A7J7NK11_9MAGN</name>
<dbReference type="Proteomes" id="UP000541444">
    <property type="component" value="Unassembled WGS sequence"/>
</dbReference>
<sequence>MLEHNHFARIYRQAYEVLKEASLLPKHDVNIRVHLHYSSRTYRRRYNLPSIDEIAVILPGDGYEPCSMRDIIVYLKGDRELMRINECHPTYLLLDYELLFPRGQLGWVPGLLHWDVNYNKPSEDRLTQKDFYLYRLFQHHTEYSSILRGR</sequence>
<dbReference type="PANTHER" id="PTHR45786:SF74">
    <property type="entry name" value="ATP-DEPENDENT DNA HELICASE"/>
    <property type="match status" value="1"/>
</dbReference>
<evidence type="ECO:0000313" key="2">
    <source>
        <dbReference type="Proteomes" id="UP000541444"/>
    </source>
</evidence>
<protein>
    <submittedName>
        <fullName evidence="1">Uncharacterized protein</fullName>
    </submittedName>
</protein>
<gene>
    <name evidence="1" type="ORF">GIB67_031152</name>
</gene>
<keyword evidence="2" id="KW-1185">Reference proteome</keyword>
<comment type="caution">
    <text evidence="1">The sequence shown here is derived from an EMBL/GenBank/DDBJ whole genome shotgun (WGS) entry which is preliminary data.</text>
</comment>
<organism evidence="1 2">
    <name type="scientific">Kingdonia uniflora</name>
    <dbReference type="NCBI Taxonomy" id="39325"/>
    <lineage>
        <taxon>Eukaryota</taxon>
        <taxon>Viridiplantae</taxon>
        <taxon>Streptophyta</taxon>
        <taxon>Embryophyta</taxon>
        <taxon>Tracheophyta</taxon>
        <taxon>Spermatophyta</taxon>
        <taxon>Magnoliopsida</taxon>
        <taxon>Ranunculales</taxon>
        <taxon>Circaeasteraceae</taxon>
        <taxon>Kingdonia</taxon>
    </lineage>
</organism>
<proteinExistence type="predicted"/>
<dbReference type="PANTHER" id="PTHR45786">
    <property type="entry name" value="DNA BINDING PROTEIN-LIKE"/>
    <property type="match status" value="1"/>
</dbReference>
<evidence type="ECO:0000313" key="1">
    <source>
        <dbReference type="EMBL" id="KAF6167569.1"/>
    </source>
</evidence>
<dbReference type="AlphaFoldDB" id="A0A7J7NK11"/>
<dbReference type="OrthoDB" id="1429799at2759"/>
<dbReference type="EMBL" id="JACGCM010000723">
    <property type="protein sequence ID" value="KAF6167569.1"/>
    <property type="molecule type" value="Genomic_DNA"/>
</dbReference>
<accession>A0A7J7NK11</accession>